<dbReference type="InterPro" id="IPR019734">
    <property type="entry name" value="TPR_rpt"/>
</dbReference>
<name>A0ABW1XPY4_STRPL</name>
<feature type="region of interest" description="Disordered" evidence="1">
    <location>
        <begin position="1112"/>
        <end position="1132"/>
    </location>
</feature>
<organism evidence="3 4">
    <name type="scientific">Streptomyces plicatus</name>
    <dbReference type="NCBI Taxonomy" id="1922"/>
    <lineage>
        <taxon>Bacteria</taxon>
        <taxon>Bacillati</taxon>
        <taxon>Actinomycetota</taxon>
        <taxon>Actinomycetes</taxon>
        <taxon>Kitasatosporales</taxon>
        <taxon>Streptomycetaceae</taxon>
        <taxon>Streptomyces</taxon>
        <taxon>Streptomyces rochei group</taxon>
    </lineage>
</organism>
<evidence type="ECO:0000256" key="1">
    <source>
        <dbReference type="SAM" id="MobiDB-lite"/>
    </source>
</evidence>
<feature type="compositionally biased region" description="Pro residues" evidence="1">
    <location>
        <begin position="1116"/>
        <end position="1130"/>
    </location>
</feature>
<keyword evidence="4" id="KW-1185">Reference proteome</keyword>
<dbReference type="SUPFAM" id="SSF52540">
    <property type="entry name" value="P-loop containing nucleoside triphosphate hydrolases"/>
    <property type="match status" value="1"/>
</dbReference>
<feature type="region of interest" description="Disordered" evidence="1">
    <location>
        <begin position="1"/>
        <end position="87"/>
    </location>
</feature>
<dbReference type="EMBL" id="JBHSUW010000001">
    <property type="protein sequence ID" value="MFC6500433.1"/>
    <property type="molecule type" value="Genomic_DNA"/>
</dbReference>
<proteinExistence type="predicted"/>
<dbReference type="SMART" id="SM00028">
    <property type="entry name" value="TPR"/>
    <property type="match status" value="4"/>
</dbReference>
<evidence type="ECO:0000313" key="4">
    <source>
        <dbReference type="Proteomes" id="UP001596321"/>
    </source>
</evidence>
<gene>
    <name evidence="3" type="ORF">ACFQFF_02095</name>
</gene>
<dbReference type="Pfam" id="PF12862">
    <property type="entry name" value="ANAPC5"/>
    <property type="match status" value="1"/>
</dbReference>
<feature type="compositionally biased region" description="Basic and acidic residues" evidence="1">
    <location>
        <begin position="1"/>
        <end position="12"/>
    </location>
</feature>
<accession>A0ABW1XPY4</accession>
<dbReference type="Pfam" id="PF13374">
    <property type="entry name" value="TPR_10"/>
    <property type="match status" value="1"/>
</dbReference>
<dbReference type="InterPro" id="IPR006597">
    <property type="entry name" value="Sel1-like"/>
</dbReference>
<dbReference type="Proteomes" id="UP001596321">
    <property type="component" value="Unassembled WGS sequence"/>
</dbReference>
<comment type="caution">
    <text evidence="3">The sequence shown here is derived from an EMBL/GenBank/DDBJ whole genome shotgun (WGS) entry which is preliminary data.</text>
</comment>
<reference evidence="4" key="1">
    <citation type="journal article" date="2019" name="Int. J. Syst. Evol. Microbiol.">
        <title>The Global Catalogue of Microorganisms (GCM) 10K type strain sequencing project: providing services to taxonomists for standard genome sequencing and annotation.</title>
        <authorList>
            <consortium name="The Broad Institute Genomics Platform"/>
            <consortium name="The Broad Institute Genome Sequencing Center for Infectious Disease"/>
            <person name="Wu L."/>
            <person name="Ma J."/>
        </authorList>
    </citation>
    <scope>NUCLEOTIDE SEQUENCE [LARGE SCALE GENOMIC DNA]</scope>
    <source>
        <strain evidence="4">JCM 4504</strain>
    </source>
</reference>
<evidence type="ECO:0000313" key="3">
    <source>
        <dbReference type="EMBL" id="MFC6500433.1"/>
    </source>
</evidence>
<dbReference type="InterPro" id="IPR011990">
    <property type="entry name" value="TPR-like_helical_dom_sf"/>
</dbReference>
<dbReference type="SMART" id="SM00671">
    <property type="entry name" value="SEL1"/>
    <property type="match status" value="3"/>
</dbReference>
<feature type="domain" description="Anaphase-promoting complex subunit 5" evidence="2">
    <location>
        <begin position="800"/>
        <end position="836"/>
    </location>
</feature>
<sequence length="1324" mass="142260">MGGTKREADRVVRWGKRRRSAGKETDATTDATTSVSDTGDATAGPGATSVTGYLGGPRGDASGSVHVSGTGNAQAGPGGFASTGPIIGSRIDIGPGRPYRLERFSFAPTVDDQALPRVFADQPSRLLDARSQIVPFSGRQEELTTLAEWRDAGTASLSALLLHGPGGEGKTRLSARFAELSAEADWQVVEACHRDSPRPRQEEAVPADGRGLLVIVDYADRWAHPELVELLRDPLLAGPAVRVLLIGRTVQWWAAVRGELRSVGAAVTDLPLREFAADGTDRERAFVAARDRFGAVLGVSEPITEVVRGLDTPPYAQVLTLHMAALVTALAAGRPGSPVPESIEEIAAYLLDRERMGWRRLYGSRLAGEEFDTPPTVMARAVFTAVLAGPASYAEGVGRLDGLGLRAADRVVTDHRFCYPPLDRAQVLEPLRPDRLAEDLVALLIPGHDVSGYDPDPWTASVPRTLLAADRPDLPVPAFANRAVTVLASAADRWPHVGAELGSLIRQRPEIAVGAGSAALVALSHARYVDTDVLLEVEMRLPQQRQADLDVGAAAVTERLVRERVDDTTRLQDAASWYARLGVRLAHAGRKNEAVRANHQALAALHRLDELVPQTYGTHVALCLMDIGGYQSDLGRHKEAVGFTRRAIDLLREQVREGHREARPQLALALANYGNQLQNTGQRGDAVEAAGESVARYRELAGSDLADPPRLAFALCGLGTRLLAVGRNEDAAEALVESVAGYRELVAAAPQTHLPGLARALTNLGTARQRLGQRGEAVRAAEESVRIRRDLVQLNGQAHTADLATSLLNYAGRLADVDEDEEAVARAEEAVKLARRLWRTDRLAHEALLANALASQGAVLARAARGGAAASLREAITLYERLVTVDDGHRTALHTARHNLGVLEADDGPDGAPATEAEPDEEAVHTYNEGVRLARAGSSEQARACYRRAAEAGLPQAMFNLGNMCWEDGNAADAKLWWTRAVAAGSLEGCFNLGVLHWKQGDRDMARHWFRRGAEAGATNAMTSLGAALWSDGDLAAAERWFRAAAEAGDPDGDHRLGLLLDEQGRHDEAGTGFERAAEAGHAEAVRSLADHRMRHGRLTDAHRWWRLDQVRHEPQPPSPSEPESVPVPEPGRVHPLVEAASDQGIPVQSLQPAQMVELAGSIMDGQVAKLVGEGRLEDAVALYREQAAGLRRLLSSGAEGRVPMSTAMTYRLLQQHATYLASMAPLELALGHVDQALAHSEEAVTALGALAARGGDLLPHAWAQYVFAAIRADAGTDTERALRAVEEAIQVLGRPHHAPQEHERTQQHLSKALAVQATLLRLR</sequence>
<dbReference type="SUPFAM" id="SSF48452">
    <property type="entry name" value="TPR-like"/>
    <property type="match status" value="2"/>
</dbReference>
<feature type="region of interest" description="Disordered" evidence="1">
    <location>
        <begin position="902"/>
        <end position="923"/>
    </location>
</feature>
<dbReference type="PANTHER" id="PTHR19959">
    <property type="entry name" value="KINESIN LIGHT CHAIN"/>
    <property type="match status" value="1"/>
</dbReference>
<protein>
    <submittedName>
        <fullName evidence="3">Tetratricopeptide repeat protein</fullName>
    </submittedName>
</protein>
<dbReference type="InterPro" id="IPR027417">
    <property type="entry name" value="P-loop_NTPase"/>
</dbReference>
<dbReference type="RefSeq" id="WP_193449674.1">
    <property type="nucleotide sequence ID" value="NZ_BMUJ01000007.1"/>
</dbReference>
<dbReference type="Gene3D" id="1.25.40.10">
    <property type="entry name" value="Tetratricopeptide repeat domain"/>
    <property type="match status" value="3"/>
</dbReference>
<feature type="compositionally biased region" description="Low complexity" evidence="1">
    <location>
        <begin position="28"/>
        <end position="43"/>
    </location>
</feature>
<dbReference type="SUPFAM" id="SSF81901">
    <property type="entry name" value="HCP-like"/>
    <property type="match status" value="1"/>
</dbReference>
<evidence type="ECO:0000259" key="2">
    <source>
        <dbReference type="Pfam" id="PF12862"/>
    </source>
</evidence>
<dbReference type="Pfam" id="PF13181">
    <property type="entry name" value="TPR_8"/>
    <property type="match status" value="1"/>
</dbReference>
<dbReference type="PANTHER" id="PTHR19959:SF119">
    <property type="entry name" value="FUNGAL LIPASE-LIKE DOMAIN-CONTAINING PROTEIN"/>
    <property type="match status" value="1"/>
</dbReference>
<dbReference type="InterPro" id="IPR026000">
    <property type="entry name" value="Apc5_dom"/>
</dbReference>